<feature type="region of interest" description="Disordered" evidence="3">
    <location>
        <begin position="196"/>
        <end position="255"/>
    </location>
</feature>
<feature type="non-terminal residue" evidence="5">
    <location>
        <position position="858"/>
    </location>
</feature>
<dbReference type="Pfam" id="PF11951">
    <property type="entry name" value="Fungal_trans_2"/>
    <property type="match status" value="1"/>
</dbReference>
<dbReference type="OMA" id="NWGGRTK"/>
<dbReference type="PROSITE" id="PS00463">
    <property type="entry name" value="ZN2_CY6_FUNGAL_1"/>
    <property type="match status" value="1"/>
</dbReference>
<dbReference type="SUPFAM" id="SSF57701">
    <property type="entry name" value="Zn2/Cys6 DNA-binding domain"/>
    <property type="match status" value="1"/>
</dbReference>
<feature type="region of interest" description="Disordered" evidence="3">
    <location>
        <begin position="1"/>
        <end position="20"/>
    </location>
</feature>
<dbReference type="PANTHER" id="PTHR37534">
    <property type="entry name" value="TRANSCRIPTIONAL ACTIVATOR PROTEIN UGA3"/>
    <property type="match status" value="1"/>
</dbReference>
<evidence type="ECO:0000256" key="3">
    <source>
        <dbReference type="SAM" id="MobiDB-lite"/>
    </source>
</evidence>
<evidence type="ECO:0000256" key="2">
    <source>
        <dbReference type="ARBA" id="ARBA00023242"/>
    </source>
</evidence>
<dbReference type="PANTHER" id="PTHR37534:SF43">
    <property type="entry name" value="FINGER DOMAIN PROTEIN, PUTATIVE (AFU_ORTHOLOGUE AFUA_1G01850)-RELATED"/>
    <property type="match status" value="1"/>
</dbReference>
<dbReference type="CDD" id="cd00067">
    <property type="entry name" value="GAL4"/>
    <property type="match status" value="1"/>
</dbReference>
<feature type="compositionally biased region" description="Low complexity" evidence="3">
    <location>
        <begin position="204"/>
        <end position="218"/>
    </location>
</feature>
<dbReference type="PROSITE" id="PS50048">
    <property type="entry name" value="ZN2_CY6_FUNGAL_2"/>
    <property type="match status" value="1"/>
</dbReference>
<feature type="domain" description="Zn(2)-C6 fungal-type" evidence="4">
    <location>
        <begin position="19"/>
        <end position="49"/>
    </location>
</feature>
<dbReference type="AlphaFoldDB" id="A0A3E2HDQ3"/>
<dbReference type="GO" id="GO:0045944">
    <property type="term" value="P:positive regulation of transcription by RNA polymerase II"/>
    <property type="evidence" value="ECO:0007669"/>
    <property type="project" value="TreeGrafter"/>
</dbReference>
<dbReference type="Pfam" id="PF00172">
    <property type="entry name" value="Zn_clus"/>
    <property type="match status" value="1"/>
</dbReference>
<organism evidence="5 6">
    <name type="scientific">Scytalidium lignicola</name>
    <name type="common">Hyphomycete</name>
    <dbReference type="NCBI Taxonomy" id="5539"/>
    <lineage>
        <taxon>Eukaryota</taxon>
        <taxon>Fungi</taxon>
        <taxon>Dikarya</taxon>
        <taxon>Ascomycota</taxon>
        <taxon>Pezizomycotina</taxon>
        <taxon>Leotiomycetes</taxon>
        <taxon>Leotiomycetes incertae sedis</taxon>
        <taxon>Scytalidium</taxon>
    </lineage>
</organism>
<dbReference type="SMART" id="SM00066">
    <property type="entry name" value="GAL4"/>
    <property type="match status" value="1"/>
</dbReference>
<gene>
    <name evidence="5" type="ORF">B7463_g5119</name>
</gene>
<proteinExistence type="predicted"/>
<sequence>MPRPKKEGGPEPRKRSRNGCWPCKTRKVKCDEGKPSCLNCQRLSETCDYSIRLNWEGRGKKKPEGDGQVDFSAGLITLAPNQVHTPDSSGSSHSYDNGFQANIWKPQNIPQSYGNQSQSLKAITPTTSGLSVVDPTSVRQTLPVTPISQDSLYGDSPGQSEYQYTQSYERYRSATPNAPRPAGSSGVARLREVEGQQDGLVTESESSIGSASSSTPLSRGTILPPISDTRSSTPSFYNSIRDEGEMTGPELPPIDRPMKRLRAELESNSAFNTAMPPPNSTAAPYSNTESQGSTATIPGPPGSVGPLTPASSHSDDGYRAYPVRATPYSVQDPPSLRRLSVNSLLSGPPGIPYEDVPPPPGSIHIDVRSWPPNPVEYYQNTTTWGIDRGFKDLDIGKNDDRNAISGVSPTALRAHLDLIIDEDGELTPVEFGFGMQTTHTTTVFEGGGYYDKPVPISIPRALEPLPAKLLENPMNLLHHFLNHTAGCLVPHNCLSNPFNTILPQMAVRDENLLNLLLAYSAFHRARLLRQPEPATRIALWVKDIFPNLRHALNDPNKIISNSNLATAIMLASLEIISPKAFGIAVPWQIHLDTARQMIAARGGPQMFQTSRGDKVSSFLWSWFAYLDVLASLSGDRSRSSLSALVLDYEIDQENDYSIDCILGFTSRCINILAKVAELGRMCDIERIGADHEIDQDWKPSEDTIARAEKLEADLNASRLHPARPCPHMQSTGEAAYHWDSLEMAATNEAFHWAGLVHLYRRVLGKPSTHNDVQNAVREIFGALYKVRKGSSAEAGLLFPMFTAGCDTLDERQRSDILDRLKGVESLGMTQVHAARTLMEKVFETGKPWETLVAGEFVG</sequence>
<dbReference type="GO" id="GO:0000981">
    <property type="term" value="F:DNA-binding transcription factor activity, RNA polymerase II-specific"/>
    <property type="evidence" value="ECO:0007669"/>
    <property type="project" value="InterPro"/>
</dbReference>
<keyword evidence="2" id="KW-0539">Nucleus</keyword>
<dbReference type="GO" id="GO:0008270">
    <property type="term" value="F:zinc ion binding"/>
    <property type="evidence" value="ECO:0007669"/>
    <property type="project" value="InterPro"/>
</dbReference>
<dbReference type="Proteomes" id="UP000258309">
    <property type="component" value="Unassembled WGS sequence"/>
</dbReference>
<comment type="caution">
    <text evidence="5">The sequence shown here is derived from an EMBL/GenBank/DDBJ whole genome shotgun (WGS) entry which is preliminary data.</text>
</comment>
<feature type="compositionally biased region" description="Polar residues" evidence="3">
    <location>
        <begin position="280"/>
        <end position="296"/>
    </location>
</feature>
<evidence type="ECO:0000259" key="4">
    <source>
        <dbReference type="PROSITE" id="PS50048"/>
    </source>
</evidence>
<dbReference type="GO" id="GO:0000976">
    <property type="term" value="F:transcription cis-regulatory region binding"/>
    <property type="evidence" value="ECO:0007669"/>
    <property type="project" value="TreeGrafter"/>
</dbReference>
<dbReference type="OrthoDB" id="5229455at2759"/>
<evidence type="ECO:0000313" key="5">
    <source>
        <dbReference type="EMBL" id="RFU31231.1"/>
    </source>
</evidence>
<evidence type="ECO:0000313" key="6">
    <source>
        <dbReference type="Proteomes" id="UP000258309"/>
    </source>
</evidence>
<keyword evidence="6" id="KW-1185">Reference proteome</keyword>
<feature type="compositionally biased region" description="Polar residues" evidence="3">
    <location>
        <begin position="228"/>
        <end position="238"/>
    </location>
</feature>
<dbReference type="GO" id="GO:0005634">
    <property type="term" value="C:nucleus"/>
    <property type="evidence" value="ECO:0007669"/>
    <property type="project" value="UniProtKB-SubCell"/>
</dbReference>
<feature type="non-terminal residue" evidence="5">
    <location>
        <position position="1"/>
    </location>
</feature>
<protein>
    <recommendedName>
        <fullName evidence="4">Zn(2)-C6 fungal-type domain-containing protein</fullName>
    </recommendedName>
</protein>
<accession>A0A3E2HDQ3</accession>
<dbReference type="STRING" id="5539.A0A3E2HDQ3"/>
<reference evidence="5 6" key="1">
    <citation type="submission" date="2018-05" db="EMBL/GenBank/DDBJ databases">
        <title>Draft genome sequence of Scytalidium lignicola DSM 105466, a ubiquitous saprotrophic fungus.</title>
        <authorList>
            <person name="Buettner E."/>
            <person name="Gebauer A.M."/>
            <person name="Hofrichter M."/>
            <person name="Liers C."/>
            <person name="Kellner H."/>
        </authorList>
    </citation>
    <scope>NUCLEOTIDE SEQUENCE [LARGE SCALE GENOMIC DNA]</scope>
    <source>
        <strain evidence="5 6">DSM 105466</strain>
    </source>
</reference>
<dbReference type="EMBL" id="NCSJ02000080">
    <property type="protein sequence ID" value="RFU31231.1"/>
    <property type="molecule type" value="Genomic_DNA"/>
</dbReference>
<feature type="region of interest" description="Disordered" evidence="3">
    <location>
        <begin position="269"/>
        <end position="320"/>
    </location>
</feature>
<dbReference type="InterPro" id="IPR021858">
    <property type="entry name" value="Fun_TF"/>
</dbReference>
<dbReference type="InterPro" id="IPR001138">
    <property type="entry name" value="Zn2Cys6_DnaBD"/>
</dbReference>
<dbReference type="InterPro" id="IPR036864">
    <property type="entry name" value="Zn2-C6_fun-type_DNA-bd_sf"/>
</dbReference>
<evidence type="ECO:0000256" key="1">
    <source>
        <dbReference type="ARBA" id="ARBA00004123"/>
    </source>
</evidence>
<feature type="compositionally biased region" description="Basic and acidic residues" evidence="3">
    <location>
        <begin position="1"/>
        <end position="13"/>
    </location>
</feature>
<comment type="subcellular location">
    <subcellularLocation>
        <location evidence="1">Nucleus</location>
    </subcellularLocation>
</comment>
<name>A0A3E2HDQ3_SCYLI</name>
<dbReference type="Gene3D" id="4.10.240.10">
    <property type="entry name" value="Zn(2)-C6 fungal-type DNA-binding domain"/>
    <property type="match status" value="1"/>
</dbReference>